<sequence>MTTGRMNIKEGDTVLVLSGKEKGKKGKVISCDPAVGRVIVEGINIVKRHTRPTQKSPQGGIKDQEAPLYGSKVMLVCPSCKKPSRAGKKILTDGKKVRVCKKCGEAIDR</sequence>
<evidence type="ECO:0000256" key="5">
    <source>
        <dbReference type="ARBA" id="ARBA00022884"/>
    </source>
</evidence>
<dbReference type="PANTHER" id="PTHR12903">
    <property type="entry name" value="MITOCHONDRIAL RIBOSOMAL PROTEIN L24"/>
    <property type="match status" value="1"/>
</dbReference>
<name>A0A424YH64_9FIRM</name>
<dbReference type="HAMAP" id="MF_01326_B">
    <property type="entry name" value="Ribosomal_uL24_B"/>
    <property type="match status" value="1"/>
</dbReference>
<evidence type="ECO:0000256" key="9">
    <source>
        <dbReference type="ARBA" id="ARBA00058688"/>
    </source>
</evidence>
<dbReference type="Proteomes" id="UP000285138">
    <property type="component" value="Unassembled WGS sequence"/>
</dbReference>
<dbReference type="Pfam" id="PF00467">
    <property type="entry name" value="KOW"/>
    <property type="match status" value="1"/>
</dbReference>
<reference evidence="13 14" key="1">
    <citation type="submission" date="2018-08" db="EMBL/GenBank/DDBJ databases">
        <title>The metabolism and importance of syntrophic acetate oxidation coupled to methane or sulfide production in haloalkaline environments.</title>
        <authorList>
            <person name="Timmers P.H.A."/>
            <person name="Vavourakis C.D."/>
            <person name="Sorokin D.Y."/>
            <person name="Sinninghe Damste J.S."/>
            <person name="Muyzer G."/>
            <person name="Stams A.J.M."/>
            <person name="Plugge C.M."/>
        </authorList>
    </citation>
    <scope>NUCLEOTIDE SEQUENCE [LARGE SCALE GENOMIC DNA]</scope>
    <source>
        <strain evidence="13">MSAO_Bac1</strain>
    </source>
</reference>
<dbReference type="InterPro" id="IPR057264">
    <property type="entry name" value="Ribosomal_uL24_C"/>
</dbReference>
<comment type="function">
    <text evidence="1 10">One of two assembly initiator proteins, it binds directly to the 5'-end of the 23S rRNA, where it nucleates assembly of the 50S subunit.</text>
</comment>
<evidence type="ECO:0000259" key="12">
    <source>
        <dbReference type="SMART" id="SM00739"/>
    </source>
</evidence>
<dbReference type="InterPro" id="IPR008991">
    <property type="entry name" value="Translation_prot_SH3-like_sf"/>
</dbReference>
<dbReference type="PROSITE" id="PS01108">
    <property type="entry name" value="RIBOSOMAL_L24"/>
    <property type="match status" value="1"/>
</dbReference>
<evidence type="ECO:0000256" key="2">
    <source>
        <dbReference type="ARBA" id="ARBA00010618"/>
    </source>
</evidence>
<dbReference type="GO" id="GO:0003735">
    <property type="term" value="F:structural constituent of ribosome"/>
    <property type="evidence" value="ECO:0007669"/>
    <property type="project" value="InterPro"/>
</dbReference>
<evidence type="ECO:0000256" key="10">
    <source>
        <dbReference type="HAMAP-Rule" id="MF_01326"/>
    </source>
</evidence>
<dbReference type="GO" id="GO:1990904">
    <property type="term" value="C:ribonucleoprotein complex"/>
    <property type="evidence" value="ECO:0007669"/>
    <property type="project" value="UniProtKB-KW"/>
</dbReference>
<feature type="domain" description="KOW" evidence="12">
    <location>
        <begin position="7"/>
        <end position="34"/>
    </location>
</feature>
<dbReference type="NCBIfam" id="TIGR01079">
    <property type="entry name" value="rplX_bact"/>
    <property type="match status" value="1"/>
</dbReference>
<keyword evidence="6 10" id="KW-0689">Ribosomal protein</keyword>
<keyword evidence="4 10" id="KW-0699">rRNA-binding</keyword>
<dbReference type="GO" id="GO:0006412">
    <property type="term" value="P:translation"/>
    <property type="evidence" value="ECO:0007669"/>
    <property type="project" value="UniProtKB-UniRule"/>
</dbReference>
<keyword evidence="7 10" id="KW-0687">Ribonucleoprotein</keyword>
<dbReference type="Gene3D" id="2.30.30.30">
    <property type="match status" value="1"/>
</dbReference>
<evidence type="ECO:0000256" key="4">
    <source>
        <dbReference type="ARBA" id="ARBA00022730"/>
    </source>
</evidence>
<evidence type="ECO:0000256" key="1">
    <source>
        <dbReference type="ARBA" id="ARBA00004072"/>
    </source>
</evidence>
<dbReference type="SUPFAM" id="SSF50104">
    <property type="entry name" value="Translation proteins SH3-like domain"/>
    <property type="match status" value="1"/>
</dbReference>
<evidence type="ECO:0000256" key="3">
    <source>
        <dbReference type="ARBA" id="ARBA00011838"/>
    </source>
</evidence>
<proteinExistence type="inferred from homology"/>
<dbReference type="GO" id="GO:0005840">
    <property type="term" value="C:ribosome"/>
    <property type="evidence" value="ECO:0007669"/>
    <property type="project" value="UniProtKB-KW"/>
</dbReference>
<evidence type="ECO:0000256" key="7">
    <source>
        <dbReference type="ARBA" id="ARBA00023274"/>
    </source>
</evidence>
<comment type="subunit">
    <text evidence="3 10">Part of the 50S ribosomal subunit.</text>
</comment>
<comment type="caution">
    <text evidence="13">The sequence shown here is derived from an EMBL/GenBank/DDBJ whole genome shotgun (WGS) entry which is preliminary data.</text>
</comment>
<dbReference type="AlphaFoldDB" id="A0A424YH64"/>
<evidence type="ECO:0000256" key="11">
    <source>
        <dbReference type="RuleBase" id="RU003477"/>
    </source>
</evidence>
<accession>A0A424YH64</accession>
<keyword evidence="5 10" id="KW-0694">RNA-binding</keyword>
<comment type="similarity">
    <text evidence="2 10 11">Belongs to the universal ribosomal protein uL24 family.</text>
</comment>
<dbReference type="FunFam" id="2.30.30.30:FF:000004">
    <property type="entry name" value="50S ribosomal protein L24"/>
    <property type="match status" value="1"/>
</dbReference>
<dbReference type="EMBL" id="QZAA01000067">
    <property type="protein sequence ID" value="RQD77438.1"/>
    <property type="molecule type" value="Genomic_DNA"/>
</dbReference>
<comment type="function">
    <text evidence="9 10">One of the proteins that surrounds the polypeptide exit tunnel on the outside of the subunit.</text>
</comment>
<dbReference type="SMART" id="SM00739">
    <property type="entry name" value="KOW"/>
    <property type="match status" value="1"/>
</dbReference>
<dbReference type="InterPro" id="IPR041988">
    <property type="entry name" value="Ribosomal_uL24_KOW"/>
</dbReference>
<organism evidence="13 14">
    <name type="scientific">Candidatus Syntrophonatronum acetioxidans</name>
    <dbReference type="NCBI Taxonomy" id="1795816"/>
    <lineage>
        <taxon>Bacteria</taxon>
        <taxon>Bacillati</taxon>
        <taxon>Bacillota</taxon>
        <taxon>Clostridia</taxon>
        <taxon>Eubacteriales</taxon>
        <taxon>Syntrophomonadaceae</taxon>
        <taxon>Candidatus Syntrophonatronum</taxon>
    </lineage>
</organism>
<gene>
    <name evidence="10" type="primary">rplX</name>
    <name evidence="13" type="ORF">D5R97_02340</name>
</gene>
<evidence type="ECO:0000313" key="13">
    <source>
        <dbReference type="EMBL" id="RQD77438.1"/>
    </source>
</evidence>
<evidence type="ECO:0000256" key="6">
    <source>
        <dbReference type="ARBA" id="ARBA00022980"/>
    </source>
</evidence>
<dbReference type="CDD" id="cd06089">
    <property type="entry name" value="KOW_RPL26"/>
    <property type="match status" value="1"/>
</dbReference>
<dbReference type="GO" id="GO:0019843">
    <property type="term" value="F:rRNA binding"/>
    <property type="evidence" value="ECO:0007669"/>
    <property type="project" value="UniProtKB-UniRule"/>
</dbReference>
<dbReference type="InterPro" id="IPR003256">
    <property type="entry name" value="Ribosomal_uL24"/>
</dbReference>
<protein>
    <recommendedName>
        <fullName evidence="8 10">Large ribosomal subunit protein uL24</fullName>
    </recommendedName>
</protein>
<dbReference type="InterPro" id="IPR005825">
    <property type="entry name" value="Ribosomal_uL24_CS"/>
</dbReference>
<dbReference type="Pfam" id="PF17136">
    <property type="entry name" value="ribosomal_L24"/>
    <property type="match status" value="1"/>
</dbReference>
<dbReference type="InterPro" id="IPR005824">
    <property type="entry name" value="KOW"/>
</dbReference>
<evidence type="ECO:0000313" key="14">
    <source>
        <dbReference type="Proteomes" id="UP000285138"/>
    </source>
</evidence>
<dbReference type="InterPro" id="IPR014722">
    <property type="entry name" value="Rib_uL2_dom2"/>
</dbReference>
<evidence type="ECO:0000256" key="8">
    <source>
        <dbReference type="ARBA" id="ARBA00035206"/>
    </source>
</evidence>